<sequence length="69" mass="7215">MTDAKQRKPQVAVAPLNTIDAKDVGRGAAVFDAWLQSLSAGYVTLERIETVAGALLVVGNIMALADCPC</sequence>
<accession>A0ABY9QNP1</accession>
<protein>
    <submittedName>
        <fullName evidence="1">Uncharacterized protein</fullName>
    </submittedName>
</protein>
<organism evidence="1 2">
    <name type="scientific">Pseudomonas entomophila</name>
    <dbReference type="NCBI Taxonomy" id="312306"/>
    <lineage>
        <taxon>Bacteria</taxon>
        <taxon>Pseudomonadati</taxon>
        <taxon>Pseudomonadota</taxon>
        <taxon>Gammaproteobacteria</taxon>
        <taxon>Pseudomonadales</taxon>
        <taxon>Pseudomonadaceae</taxon>
        <taxon>Pseudomonas</taxon>
    </lineage>
</organism>
<evidence type="ECO:0000313" key="2">
    <source>
        <dbReference type="Proteomes" id="UP001183127"/>
    </source>
</evidence>
<name>A0ABY9QNP1_9PSED</name>
<dbReference type="EMBL" id="CP132921">
    <property type="protein sequence ID" value="WMW05667.1"/>
    <property type="molecule type" value="Genomic_DNA"/>
</dbReference>
<evidence type="ECO:0000313" key="1">
    <source>
        <dbReference type="EMBL" id="WMW05667.1"/>
    </source>
</evidence>
<dbReference type="RefSeq" id="WP_044487596.1">
    <property type="nucleotide sequence ID" value="NZ_CP132921.1"/>
</dbReference>
<keyword evidence="2" id="KW-1185">Reference proteome</keyword>
<reference evidence="1 2" key="1">
    <citation type="submission" date="2023-08" db="EMBL/GenBank/DDBJ databases">
        <title>Complete Genome Sequence of Pseudomonas entomophila TVIN A01.</title>
        <authorList>
            <person name="Shelke T."/>
            <person name="Mahar N.S."/>
            <person name="Gupta I."/>
            <person name="Gupta V."/>
        </authorList>
    </citation>
    <scope>NUCLEOTIDE SEQUENCE [LARGE SCALE GENOMIC DNA]</scope>
    <source>
        <strain evidence="1 2">TVIN-A01</strain>
    </source>
</reference>
<dbReference type="CDD" id="cd20743">
    <property type="entry name" value="FIX_RhsA-like"/>
    <property type="match status" value="1"/>
</dbReference>
<proteinExistence type="predicted"/>
<dbReference type="GeneID" id="32803879"/>
<gene>
    <name evidence="1" type="ORF">RAH46_25665</name>
</gene>
<dbReference type="Proteomes" id="UP001183127">
    <property type="component" value="Chromosome"/>
</dbReference>